<dbReference type="PANTHER" id="PTHR12743">
    <property type="entry name" value="CYTOCHROME C1 HEME LYASE"/>
    <property type="match status" value="1"/>
</dbReference>
<evidence type="ECO:0000256" key="9">
    <source>
        <dbReference type="ARBA" id="ARBA00023239"/>
    </source>
</evidence>
<comment type="function">
    <text evidence="11">Lyase that catalyzes the covalent linking of the heme group to the cytochrome C apoprotein to produce the mature functional cytochrome.</text>
</comment>
<gene>
    <name evidence="12" type="ORF">BRAFLDRAFT_108880</name>
</gene>
<keyword evidence="3 11" id="KW-0349">Heme</keyword>
<keyword evidence="4 11" id="KW-0479">Metal-binding</keyword>
<evidence type="ECO:0000256" key="2">
    <source>
        <dbReference type="ARBA" id="ARBA00007255"/>
    </source>
</evidence>
<reference evidence="12" key="1">
    <citation type="journal article" date="2008" name="Nature">
        <title>The amphioxus genome and the evolution of the chordate karyotype.</title>
        <authorList>
            <consortium name="US DOE Joint Genome Institute (JGI-PGF)"/>
            <person name="Putnam N.H."/>
            <person name="Butts T."/>
            <person name="Ferrier D.E.K."/>
            <person name="Furlong R.F."/>
            <person name="Hellsten U."/>
            <person name="Kawashima T."/>
            <person name="Robinson-Rechavi M."/>
            <person name="Shoguchi E."/>
            <person name="Terry A."/>
            <person name="Yu J.-K."/>
            <person name="Benito-Gutierrez E.L."/>
            <person name="Dubchak I."/>
            <person name="Garcia-Fernandez J."/>
            <person name="Gibson-Brown J.J."/>
            <person name="Grigoriev I.V."/>
            <person name="Horton A.C."/>
            <person name="de Jong P.J."/>
            <person name="Jurka J."/>
            <person name="Kapitonov V.V."/>
            <person name="Kohara Y."/>
            <person name="Kuroki Y."/>
            <person name="Lindquist E."/>
            <person name="Lucas S."/>
            <person name="Osoegawa K."/>
            <person name="Pennacchio L.A."/>
            <person name="Salamov A.A."/>
            <person name="Satou Y."/>
            <person name="Sauka-Spengler T."/>
            <person name="Schmutz J."/>
            <person name="Shin-I T."/>
            <person name="Toyoda A."/>
            <person name="Bronner-Fraser M."/>
            <person name="Fujiyama A."/>
            <person name="Holland L.Z."/>
            <person name="Holland P.W.H."/>
            <person name="Satoh N."/>
            <person name="Rokhsar D.S."/>
        </authorList>
    </citation>
    <scope>NUCLEOTIDE SEQUENCE [LARGE SCALE GENOMIC DNA]</scope>
    <source>
        <strain evidence="12">S238N-H82</strain>
        <tissue evidence="12">Testes</tissue>
    </source>
</reference>
<comment type="catalytic activity">
    <reaction evidence="10">
        <text>holo-[cytochrome c] = apo-[cytochrome c] + heme b</text>
        <dbReference type="Rhea" id="RHEA:22648"/>
        <dbReference type="Rhea" id="RHEA-COMP:10725"/>
        <dbReference type="Rhea" id="RHEA-COMP:10726"/>
        <dbReference type="ChEBI" id="CHEBI:29950"/>
        <dbReference type="ChEBI" id="CHEBI:60344"/>
        <dbReference type="ChEBI" id="CHEBI:83739"/>
        <dbReference type="EC" id="4.4.1.17"/>
    </reaction>
    <physiologicalReaction direction="right-to-left" evidence="10">
        <dbReference type="Rhea" id="RHEA:22650"/>
    </physiologicalReaction>
</comment>
<name>C3XVJ2_BRAFL</name>
<dbReference type="EC" id="4.4.1.17" evidence="11"/>
<dbReference type="eggNOG" id="KOG3996">
    <property type="taxonomic scope" value="Eukaryota"/>
</dbReference>
<keyword evidence="9 11" id="KW-0456">Lyase</keyword>
<comment type="subcellular location">
    <subcellularLocation>
        <location evidence="1 11">Mitochondrion inner membrane</location>
    </subcellularLocation>
</comment>
<dbReference type="Pfam" id="PF01265">
    <property type="entry name" value="Cyto_heme_lyase"/>
    <property type="match status" value="1"/>
</dbReference>
<dbReference type="InParanoid" id="C3XVJ2"/>
<dbReference type="GO" id="GO:0004408">
    <property type="term" value="F:holocytochrome-c synthase activity"/>
    <property type="evidence" value="ECO:0007669"/>
    <property type="project" value="UniProtKB-EC"/>
</dbReference>
<dbReference type="PROSITE" id="PS00822">
    <property type="entry name" value="CYTO_HEME_LYASE_2"/>
    <property type="match status" value="1"/>
</dbReference>
<dbReference type="EMBL" id="GG666468">
    <property type="protein sequence ID" value="EEN68118.1"/>
    <property type="molecule type" value="Genomic_DNA"/>
</dbReference>
<accession>C3XVJ2</accession>
<evidence type="ECO:0000256" key="5">
    <source>
        <dbReference type="ARBA" id="ARBA00022792"/>
    </source>
</evidence>
<evidence type="ECO:0000256" key="8">
    <source>
        <dbReference type="ARBA" id="ARBA00023136"/>
    </source>
</evidence>
<organism>
    <name type="scientific">Branchiostoma floridae</name>
    <name type="common">Florida lancelet</name>
    <name type="synonym">Amphioxus</name>
    <dbReference type="NCBI Taxonomy" id="7739"/>
    <lineage>
        <taxon>Eukaryota</taxon>
        <taxon>Metazoa</taxon>
        <taxon>Chordata</taxon>
        <taxon>Cephalochordata</taxon>
        <taxon>Leptocardii</taxon>
        <taxon>Amphioxiformes</taxon>
        <taxon>Branchiostomatidae</taxon>
        <taxon>Branchiostoma</taxon>
    </lineage>
</organism>
<keyword evidence="5 11" id="KW-0999">Mitochondrion inner membrane</keyword>
<protein>
    <recommendedName>
        <fullName evidence="11">Holocytochrome c-type synthase</fullName>
        <ecNumber evidence="11">4.4.1.17</ecNumber>
    </recommendedName>
</protein>
<dbReference type="GO" id="GO:0046872">
    <property type="term" value="F:metal ion binding"/>
    <property type="evidence" value="ECO:0007669"/>
    <property type="project" value="UniProtKB-KW"/>
</dbReference>
<evidence type="ECO:0000256" key="3">
    <source>
        <dbReference type="ARBA" id="ARBA00022617"/>
    </source>
</evidence>
<keyword evidence="7 11" id="KW-0496">Mitochondrion</keyword>
<dbReference type="PANTHER" id="PTHR12743:SF0">
    <property type="entry name" value="HOLOCYTOCHROME C-TYPE SYNTHASE"/>
    <property type="match status" value="1"/>
</dbReference>
<evidence type="ECO:0000256" key="10">
    <source>
        <dbReference type="ARBA" id="ARBA00023944"/>
    </source>
</evidence>
<proteinExistence type="inferred from homology"/>
<evidence type="ECO:0000256" key="4">
    <source>
        <dbReference type="ARBA" id="ARBA00022723"/>
    </source>
</evidence>
<evidence type="ECO:0000256" key="7">
    <source>
        <dbReference type="ARBA" id="ARBA00023128"/>
    </source>
</evidence>
<sequence>MGLICISEVVCCLDLGLRNVRKPFDHAWAPCWMITWMTRTQNGTSKVQPPACGFKCAVLSPFCESLSDVAKALALTMAVCSEHTGCAEIGYLASGTYELPFDRHDWIVDRCGKQVRYIIDYYDCCFPTPQVRYIIDFYDCCFPTPQVRYIIDYYDCCFPTPQVRYIIDFYDCCFPTPQVRYIIDYYDCCLPTPQVRYIIDYYDCCFPTPQVRYIIDYYDCCFPTPQVRYIIDYSDGGSVKENFQFTILDCPICPGHLSALRYKVMGNRRLEPKVTYALRRPPTSGRLIPRKAEKLTEGWVGGSLQAPDVVGGRPDE</sequence>
<evidence type="ECO:0000256" key="6">
    <source>
        <dbReference type="ARBA" id="ARBA00023004"/>
    </source>
</evidence>
<evidence type="ECO:0000313" key="12">
    <source>
        <dbReference type="EMBL" id="EEN68118.1"/>
    </source>
</evidence>
<evidence type="ECO:0000256" key="11">
    <source>
        <dbReference type="RuleBase" id="RU363130"/>
    </source>
</evidence>
<keyword evidence="8 11" id="KW-0472">Membrane</keyword>
<evidence type="ECO:0000256" key="1">
    <source>
        <dbReference type="ARBA" id="ARBA00004273"/>
    </source>
</evidence>
<dbReference type="InterPro" id="IPR000511">
    <property type="entry name" value="Holocyt_c/c1_synthase"/>
</dbReference>
<dbReference type="GO" id="GO:0005743">
    <property type="term" value="C:mitochondrial inner membrane"/>
    <property type="evidence" value="ECO:0007669"/>
    <property type="project" value="UniProtKB-SubCell"/>
</dbReference>
<dbReference type="STRING" id="7739.C3XVJ2"/>
<keyword evidence="6 11" id="KW-0408">Iron</keyword>
<dbReference type="AlphaFoldDB" id="C3XVJ2"/>
<comment type="similarity">
    <text evidence="2 11">Belongs to the cytochrome c-type heme lyase family.</text>
</comment>